<keyword evidence="3" id="KW-1185">Reference proteome</keyword>
<feature type="region of interest" description="Disordered" evidence="1">
    <location>
        <begin position="40"/>
        <end position="64"/>
    </location>
</feature>
<evidence type="ECO:0000313" key="2">
    <source>
        <dbReference type="EMBL" id="KAK3734037.1"/>
    </source>
</evidence>
<name>A0AAE1CSZ8_9GAST</name>
<proteinExistence type="predicted"/>
<gene>
    <name evidence="2" type="ORF">RRG08_004421</name>
</gene>
<evidence type="ECO:0000313" key="3">
    <source>
        <dbReference type="Proteomes" id="UP001283361"/>
    </source>
</evidence>
<reference evidence="2" key="1">
    <citation type="journal article" date="2023" name="G3 (Bethesda)">
        <title>A reference genome for the long-term kleptoplast-retaining sea slug Elysia crispata morphotype clarki.</title>
        <authorList>
            <person name="Eastman K.E."/>
            <person name="Pendleton A.L."/>
            <person name="Shaikh M.A."/>
            <person name="Suttiyut T."/>
            <person name="Ogas R."/>
            <person name="Tomko P."/>
            <person name="Gavelis G."/>
            <person name="Widhalm J.R."/>
            <person name="Wisecaver J.H."/>
        </authorList>
    </citation>
    <scope>NUCLEOTIDE SEQUENCE</scope>
    <source>
        <strain evidence="2">ECLA1</strain>
    </source>
</reference>
<protein>
    <submittedName>
        <fullName evidence="2">Uncharacterized protein</fullName>
    </submittedName>
</protein>
<dbReference type="Proteomes" id="UP001283361">
    <property type="component" value="Unassembled WGS sequence"/>
</dbReference>
<evidence type="ECO:0000256" key="1">
    <source>
        <dbReference type="SAM" id="MobiDB-lite"/>
    </source>
</evidence>
<comment type="caution">
    <text evidence="2">The sequence shown here is derived from an EMBL/GenBank/DDBJ whole genome shotgun (WGS) entry which is preliminary data.</text>
</comment>
<sequence length="131" mass="14676">MKVGRFVLMCLERGDATFKNDVNKASSHGDPIRLSPIFILPPSPPTPSHPSLQPTLKDSKQDTLAVQSLQPTLKDSKQDPPAVQRLINKEAAVTELTPSDWIQQLGTRRGRGGEEEGHLNDFRDIVWKKRR</sequence>
<accession>A0AAE1CSZ8</accession>
<dbReference type="EMBL" id="JAWDGP010006866">
    <property type="protein sequence ID" value="KAK3734037.1"/>
    <property type="molecule type" value="Genomic_DNA"/>
</dbReference>
<dbReference type="AlphaFoldDB" id="A0AAE1CSZ8"/>
<organism evidence="2 3">
    <name type="scientific">Elysia crispata</name>
    <name type="common">lettuce slug</name>
    <dbReference type="NCBI Taxonomy" id="231223"/>
    <lineage>
        <taxon>Eukaryota</taxon>
        <taxon>Metazoa</taxon>
        <taxon>Spiralia</taxon>
        <taxon>Lophotrochozoa</taxon>
        <taxon>Mollusca</taxon>
        <taxon>Gastropoda</taxon>
        <taxon>Heterobranchia</taxon>
        <taxon>Euthyneura</taxon>
        <taxon>Panpulmonata</taxon>
        <taxon>Sacoglossa</taxon>
        <taxon>Placobranchoidea</taxon>
        <taxon>Plakobranchidae</taxon>
        <taxon>Elysia</taxon>
    </lineage>
</organism>